<accession>A0ABD3GDC9</accession>
<dbReference type="EMBL" id="JBJQOH010000008">
    <property type="protein sequence ID" value="KAL3675866.1"/>
    <property type="molecule type" value="Genomic_DNA"/>
</dbReference>
<protein>
    <submittedName>
        <fullName evidence="1">Uncharacterized protein</fullName>
    </submittedName>
</protein>
<sequence length="71" mass="8358">MGVVSVGEAIEAARSGGWRNRLVLERVYPEEDILRVLEEDEVWLLKHQMEDKSIMTLKGWRWRGEESDFKP</sequence>
<proteinExistence type="predicted"/>
<dbReference type="AlphaFoldDB" id="A0ABD3GDC9"/>
<name>A0ABD3GDC9_9MARC</name>
<comment type="caution">
    <text evidence="1">The sequence shown here is derived from an EMBL/GenBank/DDBJ whole genome shotgun (WGS) entry which is preliminary data.</text>
</comment>
<gene>
    <name evidence="1" type="ORF">R1sor_025814</name>
</gene>
<evidence type="ECO:0000313" key="2">
    <source>
        <dbReference type="Proteomes" id="UP001633002"/>
    </source>
</evidence>
<keyword evidence="2" id="KW-1185">Reference proteome</keyword>
<reference evidence="1 2" key="1">
    <citation type="submission" date="2024-09" db="EMBL/GenBank/DDBJ databases">
        <title>Chromosome-scale assembly of Riccia sorocarpa.</title>
        <authorList>
            <person name="Paukszto L."/>
        </authorList>
    </citation>
    <scope>NUCLEOTIDE SEQUENCE [LARGE SCALE GENOMIC DNA]</scope>
    <source>
        <strain evidence="1">LP-2024</strain>
        <tissue evidence="1">Aerial parts of the thallus</tissue>
    </source>
</reference>
<evidence type="ECO:0000313" key="1">
    <source>
        <dbReference type="EMBL" id="KAL3675866.1"/>
    </source>
</evidence>
<dbReference type="Proteomes" id="UP001633002">
    <property type="component" value="Unassembled WGS sequence"/>
</dbReference>
<organism evidence="1 2">
    <name type="scientific">Riccia sorocarpa</name>
    <dbReference type="NCBI Taxonomy" id="122646"/>
    <lineage>
        <taxon>Eukaryota</taxon>
        <taxon>Viridiplantae</taxon>
        <taxon>Streptophyta</taxon>
        <taxon>Embryophyta</taxon>
        <taxon>Marchantiophyta</taxon>
        <taxon>Marchantiopsida</taxon>
        <taxon>Marchantiidae</taxon>
        <taxon>Marchantiales</taxon>
        <taxon>Ricciaceae</taxon>
        <taxon>Riccia</taxon>
    </lineage>
</organism>